<reference evidence="11 12" key="1">
    <citation type="submission" date="2017-04" db="EMBL/GenBank/DDBJ databases">
        <authorList>
            <person name="Afonso C.L."/>
            <person name="Miller P.J."/>
            <person name="Scott M.A."/>
            <person name="Spackman E."/>
            <person name="Goraichik I."/>
            <person name="Dimitrov K.M."/>
            <person name="Suarez D.L."/>
            <person name="Swayne D.E."/>
        </authorList>
    </citation>
    <scope>NUCLEOTIDE SEQUENCE [LARGE SCALE GENOMIC DNA]</scope>
    <source>
        <strain evidence="11 12">DSM 26133</strain>
    </source>
</reference>
<sequence>MKRLVILLMLTGVFTMTHLKTMAQDDVATEEVASDSTEMVAEGDSTAMEEEYAEEEYVEEEVAAADYEEVAVEEPGFHQIVKDQFIQGGWQFMGIVLLCLILGLAVAIERIITLNLATTNTKKLLEQVEGALNSGGVEAAKDVCRNTQGPVASIFVQGLMRMSEGVEMVEKSIIAYGSVEMGKLEKGMVWISLFISLAPMLGFMGTVIGMIDAFDAIAEAGDVSPALVAGGIKVALLTTVGGLIVAVILQLFYNYLVSKIDSLVNSMEDASISLVDILVKHSAK</sequence>
<protein>
    <submittedName>
        <fullName evidence="11">Biopolymer transport protein ExbB</fullName>
    </submittedName>
</protein>
<keyword evidence="6 9" id="KW-1133">Transmembrane helix</keyword>
<evidence type="ECO:0000256" key="9">
    <source>
        <dbReference type="SAM" id="Phobius"/>
    </source>
</evidence>
<dbReference type="PANTHER" id="PTHR30625:SF15">
    <property type="entry name" value="BIOPOLYMER TRANSPORT PROTEIN EXBB"/>
    <property type="match status" value="1"/>
</dbReference>
<dbReference type="GO" id="GO:0017038">
    <property type="term" value="P:protein import"/>
    <property type="evidence" value="ECO:0007669"/>
    <property type="project" value="TreeGrafter"/>
</dbReference>
<dbReference type="RefSeq" id="WP_084370835.1">
    <property type="nucleotide sequence ID" value="NZ_FWYF01000001.1"/>
</dbReference>
<evidence type="ECO:0000259" key="10">
    <source>
        <dbReference type="Pfam" id="PF01618"/>
    </source>
</evidence>
<dbReference type="OrthoDB" id="4045at2"/>
<evidence type="ECO:0000256" key="8">
    <source>
        <dbReference type="RuleBase" id="RU004057"/>
    </source>
</evidence>
<feature type="transmembrane region" description="Helical" evidence="9">
    <location>
        <begin position="90"/>
        <end position="108"/>
    </location>
</feature>
<keyword evidence="4 9" id="KW-0812">Transmembrane</keyword>
<evidence type="ECO:0000313" key="11">
    <source>
        <dbReference type="EMBL" id="SMD32155.1"/>
    </source>
</evidence>
<dbReference type="STRING" id="692418.SAMN04488029_0496"/>
<dbReference type="AlphaFoldDB" id="A0A1W2G662"/>
<dbReference type="Pfam" id="PF01618">
    <property type="entry name" value="MotA_ExbB"/>
    <property type="match status" value="1"/>
</dbReference>
<organism evidence="11 12">
    <name type="scientific">Reichenbachiella faecimaris</name>
    <dbReference type="NCBI Taxonomy" id="692418"/>
    <lineage>
        <taxon>Bacteria</taxon>
        <taxon>Pseudomonadati</taxon>
        <taxon>Bacteroidota</taxon>
        <taxon>Cytophagia</taxon>
        <taxon>Cytophagales</taxon>
        <taxon>Reichenbachiellaceae</taxon>
        <taxon>Reichenbachiella</taxon>
    </lineage>
</organism>
<dbReference type="GO" id="GO:0005886">
    <property type="term" value="C:plasma membrane"/>
    <property type="evidence" value="ECO:0007669"/>
    <property type="project" value="UniProtKB-SubCell"/>
</dbReference>
<evidence type="ECO:0000256" key="4">
    <source>
        <dbReference type="ARBA" id="ARBA00022692"/>
    </source>
</evidence>
<evidence type="ECO:0000256" key="7">
    <source>
        <dbReference type="ARBA" id="ARBA00023136"/>
    </source>
</evidence>
<evidence type="ECO:0000256" key="2">
    <source>
        <dbReference type="ARBA" id="ARBA00022448"/>
    </source>
</evidence>
<accession>A0A1W2G662</accession>
<feature type="domain" description="MotA/TolQ/ExbB proton channel" evidence="10">
    <location>
        <begin position="149"/>
        <end position="268"/>
    </location>
</feature>
<dbReference type="InterPro" id="IPR050790">
    <property type="entry name" value="ExbB/TolQ_transport"/>
</dbReference>
<comment type="similarity">
    <text evidence="8">Belongs to the exbB/tolQ family.</text>
</comment>
<evidence type="ECO:0000256" key="1">
    <source>
        <dbReference type="ARBA" id="ARBA00004651"/>
    </source>
</evidence>
<name>A0A1W2G662_REIFA</name>
<dbReference type="InterPro" id="IPR002898">
    <property type="entry name" value="MotA_ExbB_proton_chnl"/>
</dbReference>
<proteinExistence type="inferred from homology"/>
<keyword evidence="3" id="KW-1003">Cell membrane</keyword>
<comment type="subcellular location">
    <subcellularLocation>
        <location evidence="1">Cell membrane</location>
        <topology evidence="1">Multi-pass membrane protein</topology>
    </subcellularLocation>
    <subcellularLocation>
        <location evidence="8">Membrane</location>
        <topology evidence="8">Multi-pass membrane protein</topology>
    </subcellularLocation>
</comment>
<feature type="transmembrane region" description="Helical" evidence="9">
    <location>
        <begin position="188"/>
        <end position="211"/>
    </location>
</feature>
<dbReference type="PANTHER" id="PTHR30625">
    <property type="entry name" value="PROTEIN TOLQ"/>
    <property type="match status" value="1"/>
</dbReference>
<feature type="transmembrane region" description="Helical" evidence="9">
    <location>
        <begin position="231"/>
        <end position="253"/>
    </location>
</feature>
<evidence type="ECO:0000313" key="12">
    <source>
        <dbReference type="Proteomes" id="UP000192472"/>
    </source>
</evidence>
<evidence type="ECO:0000256" key="3">
    <source>
        <dbReference type="ARBA" id="ARBA00022475"/>
    </source>
</evidence>
<dbReference type="Proteomes" id="UP000192472">
    <property type="component" value="Unassembled WGS sequence"/>
</dbReference>
<evidence type="ECO:0000256" key="6">
    <source>
        <dbReference type="ARBA" id="ARBA00022989"/>
    </source>
</evidence>
<dbReference type="EMBL" id="FWYF01000001">
    <property type="protein sequence ID" value="SMD32155.1"/>
    <property type="molecule type" value="Genomic_DNA"/>
</dbReference>
<keyword evidence="5 8" id="KW-0653">Protein transport</keyword>
<keyword evidence="12" id="KW-1185">Reference proteome</keyword>
<keyword evidence="7 9" id="KW-0472">Membrane</keyword>
<evidence type="ECO:0000256" key="5">
    <source>
        <dbReference type="ARBA" id="ARBA00022927"/>
    </source>
</evidence>
<keyword evidence="2 8" id="KW-0813">Transport</keyword>
<gene>
    <name evidence="11" type="ORF">SAMN04488029_0496</name>
</gene>